<organism evidence="3 4">
    <name type="scientific">Apolygus lucorum</name>
    <name type="common">Small green plant bug</name>
    <name type="synonym">Lygocoris lucorum</name>
    <dbReference type="NCBI Taxonomy" id="248454"/>
    <lineage>
        <taxon>Eukaryota</taxon>
        <taxon>Metazoa</taxon>
        <taxon>Ecdysozoa</taxon>
        <taxon>Arthropoda</taxon>
        <taxon>Hexapoda</taxon>
        <taxon>Insecta</taxon>
        <taxon>Pterygota</taxon>
        <taxon>Neoptera</taxon>
        <taxon>Paraneoptera</taxon>
        <taxon>Hemiptera</taxon>
        <taxon>Heteroptera</taxon>
        <taxon>Panheteroptera</taxon>
        <taxon>Cimicomorpha</taxon>
        <taxon>Miridae</taxon>
        <taxon>Mirini</taxon>
        <taxon>Apolygus</taxon>
    </lineage>
</organism>
<dbReference type="InterPro" id="IPR025661">
    <property type="entry name" value="Pept_asp_AS"/>
</dbReference>
<comment type="caution">
    <text evidence="3">The sequence shown here is derived from an EMBL/GenBank/DDBJ whole genome shotgun (WGS) entry which is preliminary data.</text>
</comment>
<dbReference type="InterPro" id="IPR013128">
    <property type="entry name" value="Peptidase_C1A"/>
</dbReference>
<evidence type="ECO:0000259" key="2">
    <source>
        <dbReference type="SMART" id="SM00645"/>
    </source>
</evidence>
<evidence type="ECO:0000313" key="4">
    <source>
        <dbReference type="Proteomes" id="UP000466442"/>
    </source>
</evidence>
<dbReference type="Proteomes" id="UP000466442">
    <property type="component" value="Linkage Group LG1"/>
</dbReference>
<comment type="similarity">
    <text evidence="1">Belongs to the peptidase C1 family.</text>
</comment>
<keyword evidence="4" id="KW-1185">Reference proteome</keyword>
<dbReference type="SMART" id="SM00645">
    <property type="entry name" value="Pept_C1"/>
    <property type="match status" value="1"/>
</dbReference>
<evidence type="ECO:0000256" key="1">
    <source>
        <dbReference type="ARBA" id="ARBA00008455"/>
    </source>
</evidence>
<dbReference type="InterPro" id="IPR039417">
    <property type="entry name" value="Peptidase_C1A_papain-like"/>
</dbReference>
<evidence type="ECO:0000313" key="3">
    <source>
        <dbReference type="EMBL" id="KAF6215805.1"/>
    </source>
</evidence>
<dbReference type="InterPro" id="IPR000668">
    <property type="entry name" value="Peptidase_C1A_C"/>
</dbReference>
<dbReference type="PANTHER" id="PTHR12411">
    <property type="entry name" value="CYSTEINE PROTEASE FAMILY C1-RELATED"/>
    <property type="match status" value="1"/>
</dbReference>
<feature type="domain" description="Peptidase C1A papain C-terminal" evidence="2">
    <location>
        <begin position="279"/>
        <end position="490"/>
    </location>
</feature>
<protein>
    <recommendedName>
        <fullName evidence="2">Peptidase C1A papain C-terminal domain-containing protein</fullName>
    </recommendedName>
</protein>
<dbReference type="Gene3D" id="3.90.70.10">
    <property type="entry name" value="Cysteine proteinases"/>
    <property type="match status" value="1"/>
</dbReference>
<dbReference type="GO" id="GO:0008234">
    <property type="term" value="F:cysteine-type peptidase activity"/>
    <property type="evidence" value="ECO:0007669"/>
    <property type="project" value="InterPro"/>
</dbReference>
<name>A0A6A4KBV8_APOLU</name>
<dbReference type="Pfam" id="PF00112">
    <property type="entry name" value="Peptidase_C1"/>
    <property type="match status" value="1"/>
</dbReference>
<dbReference type="GO" id="GO:0006508">
    <property type="term" value="P:proteolysis"/>
    <property type="evidence" value="ECO:0007669"/>
    <property type="project" value="InterPro"/>
</dbReference>
<dbReference type="InterPro" id="IPR038765">
    <property type="entry name" value="Papain-like_cys_pep_sf"/>
</dbReference>
<dbReference type="EMBL" id="WIXP02000001">
    <property type="protein sequence ID" value="KAF6215805.1"/>
    <property type="molecule type" value="Genomic_DNA"/>
</dbReference>
<gene>
    <name evidence="3" type="ORF">GE061_000140</name>
</gene>
<sequence>MLMRIEAFLFSAAICCAAKVTPAAPKWPSGASVSFEHEDLLSDFKIRAQHYLSRAQKSARWDINGGASKIYLSYKDLDTSGMYYYHPVTSAGGKNETACHYYPSTPVDVATPEIPASVFFGLDDFYFERNVTVRGIQTEHWKMMTTNTLNYIYVSYDNYSGKIEPGLVEAVFNYTNPTSRRNPSWANSKKVFTDYKPSEPGLEVWERPKDVECKEVDGDVGQYMVYLLATYMALPMNQAIYQLFNDPTNFYLMSSMRMNQQLSTPEAPAEDDQVLEGGLPKSWDWRKHGAVTEVKDQGICAGGSWAFGIVGALEGAYFLKTQKLVNLSEQALIDCSWEFGNSGCFRGSPSSALEWVMHYGGLPLTQDYGRFQEGHGHCEASKFKLAGPFTKFVQVEPKTSAVKLALIQHGPLVAKMVVPYNLRYYQKGDVVYNSAQGGPEHYVVLIGYGTLNGDPYWLIKNSWSTKWGIDGYGMISSEALNILDSVHYVEM</sequence>
<dbReference type="SUPFAM" id="SSF54001">
    <property type="entry name" value="Cysteine proteinases"/>
    <property type="match status" value="1"/>
</dbReference>
<accession>A0A6A4KBV8</accession>
<dbReference type="OrthoDB" id="65740at2759"/>
<reference evidence="3" key="1">
    <citation type="journal article" date="2021" name="Mol. Ecol. Resour.">
        <title>Apolygus lucorum genome provides insights into omnivorousness and mesophyll feeding.</title>
        <authorList>
            <person name="Liu Y."/>
            <person name="Liu H."/>
            <person name="Wang H."/>
            <person name="Huang T."/>
            <person name="Liu B."/>
            <person name="Yang B."/>
            <person name="Yin L."/>
            <person name="Li B."/>
            <person name="Zhang Y."/>
            <person name="Zhang S."/>
            <person name="Jiang F."/>
            <person name="Zhang X."/>
            <person name="Ren Y."/>
            <person name="Wang B."/>
            <person name="Wang S."/>
            <person name="Lu Y."/>
            <person name="Wu K."/>
            <person name="Fan W."/>
            <person name="Wang G."/>
        </authorList>
    </citation>
    <scope>NUCLEOTIDE SEQUENCE</scope>
    <source>
        <strain evidence="3">12Hb</strain>
    </source>
</reference>
<dbReference type="CDD" id="cd02248">
    <property type="entry name" value="Peptidase_C1A"/>
    <property type="match status" value="1"/>
</dbReference>
<dbReference type="AlphaFoldDB" id="A0A6A4KBV8"/>
<dbReference type="PROSITE" id="PS00640">
    <property type="entry name" value="THIOL_PROTEASE_ASN"/>
    <property type="match status" value="1"/>
</dbReference>
<proteinExistence type="inferred from homology"/>